<protein>
    <recommendedName>
        <fullName evidence="4">PLAC8-domain-containing protein</fullName>
    </recommendedName>
</protein>
<gene>
    <name evidence="2" type="ORF">BOTBODRAFT_284093</name>
</gene>
<dbReference type="EMBL" id="KL198031">
    <property type="protein sequence ID" value="KDQ15658.1"/>
    <property type="molecule type" value="Genomic_DNA"/>
</dbReference>
<dbReference type="PANTHER" id="PTHR15907">
    <property type="entry name" value="DUF614 FAMILY PROTEIN-RELATED"/>
    <property type="match status" value="1"/>
</dbReference>
<feature type="region of interest" description="Disordered" evidence="1">
    <location>
        <begin position="1"/>
        <end position="21"/>
    </location>
</feature>
<proteinExistence type="predicted"/>
<reference evidence="3" key="1">
    <citation type="journal article" date="2014" name="Proc. Natl. Acad. Sci. U.S.A.">
        <title>Extensive sampling of basidiomycete genomes demonstrates inadequacy of the white-rot/brown-rot paradigm for wood decay fungi.</title>
        <authorList>
            <person name="Riley R."/>
            <person name="Salamov A.A."/>
            <person name="Brown D.W."/>
            <person name="Nagy L.G."/>
            <person name="Floudas D."/>
            <person name="Held B.W."/>
            <person name="Levasseur A."/>
            <person name="Lombard V."/>
            <person name="Morin E."/>
            <person name="Otillar R."/>
            <person name="Lindquist E.A."/>
            <person name="Sun H."/>
            <person name="LaButti K.M."/>
            <person name="Schmutz J."/>
            <person name="Jabbour D."/>
            <person name="Luo H."/>
            <person name="Baker S.E."/>
            <person name="Pisabarro A.G."/>
            <person name="Walton J.D."/>
            <person name="Blanchette R.A."/>
            <person name="Henrissat B."/>
            <person name="Martin F."/>
            <person name="Cullen D."/>
            <person name="Hibbett D.S."/>
            <person name="Grigoriev I.V."/>
        </authorList>
    </citation>
    <scope>NUCLEOTIDE SEQUENCE [LARGE SCALE GENOMIC DNA]</scope>
    <source>
        <strain evidence="3">FD-172 SS1</strain>
    </source>
</reference>
<dbReference type="Pfam" id="PF04749">
    <property type="entry name" value="PLAC8"/>
    <property type="match status" value="1"/>
</dbReference>
<dbReference type="InterPro" id="IPR006461">
    <property type="entry name" value="PLAC_motif_containing"/>
</dbReference>
<dbReference type="AlphaFoldDB" id="A0A067MIP7"/>
<evidence type="ECO:0000256" key="1">
    <source>
        <dbReference type="SAM" id="MobiDB-lite"/>
    </source>
</evidence>
<sequence>MRITEQPGAFPPMQPGGDRNAKELPMIDGHREWSNGLFTCLEDSITFFFACCLPCVIYSKNKTRYESLQDWGVPHSRGGVPVGRGTITYGVMGCCYCGGIPGMPNRRNIRGRYSIRGSSASDFFLSCCCAPCALTQESRELELEERSLGHPGGGMSYLTQLPPSLPQHPLPGLGKAG</sequence>
<dbReference type="OrthoDB" id="1045822at2759"/>
<dbReference type="InParanoid" id="A0A067MIP7"/>
<feature type="region of interest" description="Disordered" evidence="1">
    <location>
        <begin position="155"/>
        <end position="177"/>
    </location>
</feature>
<organism evidence="2 3">
    <name type="scientific">Botryobasidium botryosum (strain FD-172 SS1)</name>
    <dbReference type="NCBI Taxonomy" id="930990"/>
    <lineage>
        <taxon>Eukaryota</taxon>
        <taxon>Fungi</taxon>
        <taxon>Dikarya</taxon>
        <taxon>Basidiomycota</taxon>
        <taxon>Agaricomycotina</taxon>
        <taxon>Agaricomycetes</taxon>
        <taxon>Cantharellales</taxon>
        <taxon>Botryobasidiaceae</taxon>
        <taxon>Botryobasidium</taxon>
    </lineage>
</organism>
<keyword evidence="3" id="KW-1185">Reference proteome</keyword>
<dbReference type="NCBIfam" id="TIGR01571">
    <property type="entry name" value="A_thal_Cys_rich"/>
    <property type="match status" value="1"/>
</dbReference>
<evidence type="ECO:0000313" key="3">
    <source>
        <dbReference type="Proteomes" id="UP000027195"/>
    </source>
</evidence>
<dbReference type="HOGENOM" id="CLU_083147_6_0_1"/>
<name>A0A067MIP7_BOTB1</name>
<accession>A0A067MIP7</accession>
<evidence type="ECO:0008006" key="4">
    <source>
        <dbReference type="Google" id="ProtNLM"/>
    </source>
</evidence>
<dbReference type="STRING" id="930990.A0A067MIP7"/>
<dbReference type="Proteomes" id="UP000027195">
    <property type="component" value="Unassembled WGS sequence"/>
</dbReference>
<evidence type="ECO:0000313" key="2">
    <source>
        <dbReference type="EMBL" id="KDQ15658.1"/>
    </source>
</evidence>